<organism evidence="19 20">
    <name type="scientific">Eiseniibacteriota bacterium</name>
    <dbReference type="NCBI Taxonomy" id="2212470"/>
    <lineage>
        <taxon>Bacteria</taxon>
        <taxon>Candidatus Eiseniibacteriota</taxon>
    </lineage>
</organism>
<dbReference type="Pfam" id="PF02875">
    <property type="entry name" value="Mur_ligase_C"/>
    <property type="match status" value="1"/>
</dbReference>
<comment type="catalytic activity">
    <reaction evidence="7 13">
        <text>UDP-N-acetyl-alpha-D-muramoyl-L-alanyl-D-glutamate + meso-2,6-diaminopimelate + ATP = UDP-N-acetyl-alpha-D-muramoyl-L-alanyl-gamma-D-glutamyl-meso-2,6-diaminopimelate + ADP + phosphate + H(+)</text>
        <dbReference type="Rhea" id="RHEA:23676"/>
        <dbReference type="ChEBI" id="CHEBI:15378"/>
        <dbReference type="ChEBI" id="CHEBI:30616"/>
        <dbReference type="ChEBI" id="CHEBI:43474"/>
        <dbReference type="ChEBI" id="CHEBI:57791"/>
        <dbReference type="ChEBI" id="CHEBI:83900"/>
        <dbReference type="ChEBI" id="CHEBI:83905"/>
        <dbReference type="ChEBI" id="CHEBI:456216"/>
        <dbReference type="EC" id="6.3.2.13"/>
    </reaction>
</comment>
<evidence type="ECO:0000256" key="6">
    <source>
        <dbReference type="ARBA" id="ARBA00023316"/>
    </source>
</evidence>
<keyword evidence="5 13" id="KW-0131">Cell cycle</keyword>
<feature type="short sequence motif" description="Meso-diaminopimelate recognition motif" evidence="13">
    <location>
        <begin position="452"/>
        <end position="455"/>
    </location>
</feature>
<reference evidence="19 20" key="1">
    <citation type="journal article" date="2019" name="Nat. Microbiol.">
        <title>Mediterranean grassland soil C-N compound turnover is dependent on rainfall and depth, and is mediated by genomically divergent microorganisms.</title>
        <authorList>
            <person name="Diamond S."/>
            <person name="Andeer P.F."/>
            <person name="Li Z."/>
            <person name="Crits-Christoph A."/>
            <person name="Burstein D."/>
            <person name="Anantharaman K."/>
            <person name="Lane K.R."/>
            <person name="Thomas B.C."/>
            <person name="Pan C."/>
            <person name="Northen T.R."/>
            <person name="Banfield J.F."/>
        </authorList>
    </citation>
    <scope>NUCLEOTIDE SEQUENCE [LARGE SCALE GENOMIC DNA]</scope>
    <source>
        <strain evidence="19">WS_1</strain>
    </source>
</reference>
<proteinExistence type="inferred from homology"/>
<evidence type="ECO:0000259" key="17">
    <source>
        <dbReference type="Pfam" id="PF02875"/>
    </source>
</evidence>
<feature type="binding site" evidence="13">
    <location>
        <begin position="196"/>
        <end position="197"/>
    </location>
    <ligand>
        <name>UDP-N-acetyl-alpha-D-muramoyl-L-alanyl-D-glutamate</name>
        <dbReference type="ChEBI" id="CHEBI:83900"/>
    </ligand>
</feature>
<feature type="domain" description="Mur ligase N-terminal catalytic" evidence="16">
    <location>
        <begin position="71"/>
        <end position="137"/>
    </location>
</feature>
<dbReference type="SUPFAM" id="SSF63418">
    <property type="entry name" value="MurE/MurF N-terminal domain"/>
    <property type="match status" value="1"/>
</dbReference>
<feature type="binding site" evidence="13">
    <location>
        <position position="223"/>
    </location>
    <ligand>
        <name>UDP-N-acetyl-alpha-D-muramoyl-L-alanyl-D-glutamate</name>
        <dbReference type="ChEBI" id="CHEBI:83900"/>
    </ligand>
</feature>
<evidence type="ECO:0000256" key="8">
    <source>
        <dbReference type="ARBA" id="ARBA00066633"/>
    </source>
</evidence>
<feature type="binding site" evidence="13">
    <location>
        <begin position="452"/>
        <end position="455"/>
    </location>
    <ligand>
        <name>meso-2,6-diaminopimelate</name>
        <dbReference type="ChEBI" id="CHEBI:57791"/>
    </ligand>
</feature>
<evidence type="ECO:0000313" key="20">
    <source>
        <dbReference type="Proteomes" id="UP000316292"/>
    </source>
</evidence>
<feature type="domain" description="Mur ligase C-terminal" evidence="17">
    <location>
        <begin position="379"/>
        <end position="505"/>
    </location>
</feature>
<dbReference type="InterPro" id="IPR005761">
    <property type="entry name" value="UDP-N-AcMur-Glu-dNH2Pim_ligase"/>
</dbReference>
<dbReference type="NCBIfam" id="TIGR01085">
    <property type="entry name" value="murE"/>
    <property type="match status" value="1"/>
</dbReference>
<comment type="similarity">
    <text evidence="1 13">Belongs to the MurCDEF family. MurE subfamily.</text>
</comment>
<dbReference type="SUPFAM" id="SSF53244">
    <property type="entry name" value="MurD-like peptide ligases, peptide-binding domain"/>
    <property type="match status" value="1"/>
</dbReference>
<dbReference type="GO" id="GO:0005737">
    <property type="term" value="C:cytoplasm"/>
    <property type="evidence" value="ECO:0007669"/>
    <property type="project" value="UniProtKB-SubCell"/>
</dbReference>
<feature type="modified residue" description="N6-carboxylysine" evidence="13">
    <location>
        <position position="263"/>
    </location>
</feature>
<comment type="caution">
    <text evidence="13">Lacks conserved residue(s) required for the propagation of feature annotation.</text>
</comment>
<evidence type="ECO:0000256" key="12">
    <source>
        <dbReference type="ARBA" id="ARBA00081560"/>
    </source>
</evidence>
<keyword evidence="13" id="KW-0460">Magnesium</keyword>
<dbReference type="Gene3D" id="3.40.1390.10">
    <property type="entry name" value="MurE/MurF, N-terminal domain"/>
    <property type="match status" value="1"/>
</dbReference>
<keyword evidence="6 13" id="KW-0961">Cell wall biogenesis/degradation</keyword>
<evidence type="ECO:0000256" key="4">
    <source>
        <dbReference type="ARBA" id="ARBA00022984"/>
    </source>
</evidence>
<dbReference type="FunFam" id="3.90.190.20:FF:000006">
    <property type="entry name" value="UDP-N-acetylmuramoyl-L-alanyl-D-glutamate--2,6-diaminopimelate ligase"/>
    <property type="match status" value="1"/>
</dbReference>
<feature type="compositionally biased region" description="Low complexity" evidence="15">
    <location>
        <begin position="9"/>
        <end position="23"/>
    </location>
</feature>
<dbReference type="HAMAP" id="MF_00208">
    <property type="entry name" value="MurE"/>
    <property type="match status" value="1"/>
</dbReference>
<name>A0A538SCS9_UNCEI</name>
<feature type="binding site" evidence="13">
    <location>
        <position position="503"/>
    </location>
    <ligand>
        <name>meso-2,6-diaminopimelate</name>
        <dbReference type="ChEBI" id="CHEBI:57791"/>
    </ligand>
</feature>
<dbReference type="Pfam" id="PF08245">
    <property type="entry name" value="Mur_ligase_M"/>
    <property type="match status" value="1"/>
</dbReference>
<dbReference type="PANTHER" id="PTHR23135">
    <property type="entry name" value="MUR LIGASE FAMILY MEMBER"/>
    <property type="match status" value="1"/>
</dbReference>
<dbReference type="InterPro" id="IPR013221">
    <property type="entry name" value="Mur_ligase_cen"/>
</dbReference>
<dbReference type="GO" id="GO:0005524">
    <property type="term" value="F:ATP binding"/>
    <property type="evidence" value="ECO:0007669"/>
    <property type="project" value="UniProtKB-UniRule"/>
</dbReference>
<comment type="function">
    <text evidence="13">Catalyzes the addition of meso-diaminopimelic acid to the nucleotide precursor UDP-N-acetylmuramoyl-L-alanyl-D-glutamate (UMAG) in the biosynthesis of bacterial cell-wall peptidoglycan.</text>
</comment>
<evidence type="ECO:0000256" key="1">
    <source>
        <dbReference type="ARBA" id="ARBA00005898"/>
    </source>
</evidence>
<dbReference type="GO" id="GO:0000287">
    <property type="term" value="F:magnesium ion binding"/>
    <property type="evidence" value="ECO:0007669"/>
    <property type="project" value="UniProtKB-UniRule"/>
</dbReference>
<dbReference type="Pfam" id="PF01225">
    <property type="entry name" value="Mur_ligase"/>
    <property type="match status" value="1"/>
</dbReference>
<dbReference type="AlphaFoldDB" id="A0A538SCS9"/>
<dbReference type="EC" id="6.3.2.13" evidence="8 13"/>
<dbReference type="Gene3D" id="3.40.1190.10">
    <property type="entry name" value="Mur-like, catalytic domain"/>
    <property type="match status" value="1"/>
</dbReference>
<evidence type="ECO:0000256" key="3">
    <source>
        <dbReference type="ARBA" id="ARBA00022960"/>
    </source>
</evidence>
<dbReference type="InterPro" id="IPR036615">
    <property type="entry name" value="Mur_ligase_C_dom_sf"/>
</dbReference>
<comment type="cofactor">
    <cofactor evidence="13">
        <name>Mg(2+)</name>
        <dbReference type="ChEBI" id="CHEBI:18420"/>
    </cofactor>
</comment>
<dbReference type="NCBIfam" id="NF001124">
    <property type="entry name" value="PRK00139.1-2"/>
    <property type="match status" value="1"/>
</dbReference>
<evidence type="ECO:0000256" key="9">
    <source>
        <dbReference type="ARBA" id="ARBA00072883"/>
    </source>
</evidence>
<keyword evidence="2 13" id="KW-0132">Cell division</keyword>
<feature type="binding site" evidence="13">
    <location>
        <position position="428"/>
    </location>
    <ligand>
        <name>meso-2,6-diaminopimelate</name>
        <dbReference type="ChEBI" id="CHEBI:57791"/>
    </ligand>
</feature>
<dbReference type="GO" id="GO:0009252">
    <property type="term" value="P:peptidoglycan biosynthetic process"/>
    <property type="evidence" value="ECO:0007669"/>
    <property type="project" value="UniProtKB-UniRule"/>
</dbReference>
<evidence type="ECO:0000256" key="14">
    <source>
        <dbReference type="RuleBase" id="RU004135"/>
    </source>
</evidence>
<evidence type="ECO:0000256" key="11">
    <source>
        <dbReference type="ARBA" id="ARBA00076158"/>
    </source>
</evidence>
<dbReference type="SUPFAM" id="SSF53623">
    <property type="entry name" value="MurD-like peptide ligases, catalytic domain"/>
    <property type="match status" value="1"/>
</dbReference>
<evidence type="ECO:0000256" key="15">
    <source>
        <dbReference type="SAM" id="MobiDB-lite"/>
    </source>
</evidence>
<keyword evidence="13 19" id="KW-0436">Ligase</keyword>
<gene>
    <name evidence="13" type="primary">murE</name>
    <name evidence="19" type="ORF">E6K71_05420</name>
</gene>
<feature type="binding site" evidence="13">
    <location>
        <position position="231"/>
    </location>
    <ligand>
        <name>UDP-N-acetyl-alpha-D-muramoyl-L-alanyl-D-glutamate</name>
        <dbReference type="ChEBI" id="CHEBI:83900"/>
    </ligand>
</feature>
<dbReference type="InterPro" id="IPR035911">
    <property type="entry name" value="MurE/MurF_N"/>
</dbReference>
<feature type="binding site" evidence="13">
    <location>
        <position position="507"/>
    </location>
    <ligand>
        <name>meso-2,6-diaminopimelate</name>
        <dbReference type="ChEBI" id="CHEBI:57791"/>
    </ligand>
</feature>
<sequence length="536" mass="58023">MRPRRFRAGQRAGRGTGPSTRRGPPLRPHLRASLRAPEFVIGLVALRTEALPGLVGASETRGTLRGEWDRVRYDSREVNPGDVFVAVSGLRQDGHAYVAGAARQGASAAVVERFVPEADLPQIRVRDARRALAILAGEETGHPSRELVLVGVTGTNGKTTTAHLIRSIFEDAGMSAGFIGTVGYEFGGRKEKAPHTTPEAPDLMRMLRDWRQRGATAVAMEISSHALALDRTYGLAFDVGVFTNLTQDHLDFHGTLDAYRDAKVRLFRSETRGDRTKRFTGAVNVDDPVGGWIKAHAEGPVLGFGTKGDAEIRAADIELRPDGTSFRILEGKETTSVSLRLRGAFNAMNALAAFAAGRALGIPRPSIVAGLEKLSSVPGRLEPVDEGQPFQVLVDYAHTPDALERALEAVRAFRPRRIHCVFGCGGDRDKGKRPLMGKVAARLADQVILTSDNPRSEEPESILRDIEAGIPGAGNVRTIPDRKEAITAAVAACAPQDVLLIAGKGHETHQIIGERILDFDDREVAREALRARGFQR</sequence>
<dbReference type="GO" id="GO:0051301">
    <property type="term" value="P:cell division"/>
    <property type="evidence" value="ECO:0007669"/>
    <property type="project" value="UniProtKB-KW"/>
</dbReference>
<comment type="PTM">
    <text evidence="13">Carboxylation is probably crucial for Mg(2+) binding and, consequently, for the gamma-phosphate positioning of ATP.</text>
</comment>
<evidence type="ECO:0000259" key="16">
    <source>
        <dbReference type="Pfam" id="PF01225"/>
    </source>
</evidence>
<dbReference type="Proteomes" id="UP000316292">
    <property type="component" value="Unassembled WGS sequence"/>
</dbReference>
<dbReference type="PANTHER" id="PTHR23135:SF4">
    <property type="entry name" value="UDP-N-ACETYLMURAMOYL-L-ALANYL-D-GLUTAMATE--2,6-DIAMINOPIMELATE LIGASE MURE HOMOLOG, CHLOROPLASTIC"/>
    <property type="match status" value="1"/>
</dbReference>
<dbReference type="InterPro" id="IPR036565">
    <property type="entry name" value="Mur-like_cat_sf"/>
</dbReference>
<dbReference type="UniPathway" id="UPA00219"/>
<feature type="binding site" evidence="13">
    <location>
        <position position="75"/>
    </location>
    <ligand>
        <name>UDP-N-acetyl-alpha-D-muramoyl-L-alanyl-D-glutamate</name>
        <dbReference type="ChEBI" id="CHEBI:83900"/>
    </ligand>
</feature>
<evidence type="ECO:0000256" key="5">
    <source>
        <dbReference type="ARBA" id="ARBA00023306"/>
    </source>
</evidence>
<protein>
    <recommendedName>
        <fullName evidence="9 13">UDP-N-acetylmuramoyl-L-alanyl-D-glutamate--2,6-diaminopimelate ligase</fullName>
        <ecNumber evidence="8 13">6.3.2.13</ecNumber>
    </recommendedName>
    <alternativeName>
        <fullName evidence="10 13">Meso-A2pm-adding enzyme</fullName>
    </alternativeName>
    <alternativeName>
        <fullName evidence="11 13">Meso-diaminopimelate-adding enzyme</fullName>
    </alternativeName>
    <alternativeName>
        <fullName evidence="12 13">UDP-MurNAc-L-Ala-D-Glu:meso-diaminopimelate ligase</fullName>
    </alternativeName>
    <alternativeName>
        <fullName evidence="13">UDP-MurNAc-tripeptide synthetase</fullName>
    </alternativeName>
    <alternativeName>
        <fullName evidence="13">UDP-N-acetylmuramyl-tripeptide synthetase</fullName>
    </alternativeName>
</protein>
<accession>A0A538SCS9</accession>
<dbReference type="GO" id="GO:0008765">
    <property type="term" value="F:UDP-N-acetylmuramoylalanyl-D-glutamate-2,6-diaminopimelate ligase activity"/>
    <property type="evidence" value="ECO:0007669"/>
    <property type="project" value="UniProtKB-UniRule"/>
</dbReference>
<dbReference type="NCBIfam" id="NF001126">
    <property type="entry name" value="PRK00139.1-4"/>
    <property type="match status" value="1"/>
</dbReference>
<keyword evidence="13" id="KW-0963">Cytoplasm</keyword>
<feature type="region of interest" description="Disordered" evidence="15">
    <location>
        <begin position="1"/>
        <end position="29"/>
    </location>
</feature>
<keyword evidence="3 13" id="KW-0133">Cell shape</keyword>
<dbReference type="EMBL" id="VBOR01000060">
    <property type="protein sequence ID" value="TMQ49181.1"/>
    <property type="molecule type" value="Genomic_DNA"/>
</dbReference>
<comment type="caution">
    <text evidence="19">The sequence shown here is derived from an EMBL/GenBank/DDBJ whole genome shotgun (WGS) entry which is preliminary data.</text>
</comment>
<keyword evidence="13" id="KW-0547">Nucleotide-binding</keyword>
<evidence type="ECO:0000256" key="7">
    <source>
        <dbReference type="ARBA" id="ARBA00050251"/>
    </source>
</evidence>
<feature type="domain" description="Mur ligase central" evidence="18">
    <location>
        <begin position="152"/>
        <end position="356"/>
    </location>
</feature>
<dbReference type="InterPro" id="IPR000713">
    <property type="entry name" value="Mur_ligase_N"/>
</dbReference>
<comment type="subcellular location">
    <subcellularLocation>
        <location evidence="13 14">Cytoplasm</location>
    </subcellularLocation>
</comment>
<dbReference type="Gene3D" id="3.90.190.20">
    <property type="entry name" value="Mur ligase, C-terminal domain"/>
    <property type="match status" value="1"/>
</dbReference>
<dbReference type="GO" id="GO:0071555">
    <property type="term" value="P:cell wall organization"/>
    <property type="evidence" value="ECO:0007669"/>
    <property type="project" value="UniProtKB-KW"/>
</dbReference>
<evidence type="ECO:0000256" key="2">
    <source>
        <dbReference type="ARBA" id="ARBA00022618"/>
    </source>
</evidence>
<evidence type="ECO:0000259" key="18">
    <source>
        <dbReference type="Pfam" id="PF08245"/>
    </source>
</evidence>
<evidence type="ECO:0000256" key="10">
    <source>
        <dbReference type="ARBA" id="ARBA00075482"/>
    </source>
</evidence>
<keyword evidence="4 13" id="KW-0573">Peptidoglycan synthesis</keyword>
<keyword evidence="13" id="KW-0067">ATP-binding</keyword>
<comment type="pathway">
    <text evidence="13 14">Cell wall biogenesis; peptidoglycan biosynthesis.</text>
</comment>
<evidence type="ECO:0000313" key="19">
    <source>
        <dbReference type="EMBL" id="TMQ49181.1"/>
    </source>
</evidence>
<evidence type="ECO:0000256" key="13">
    <source>
        <dbReference type="HAMAP-Rule" id="MF_00208"/>
    </source>
</evidence>
<dbReference type="GO" id="GO:0008360">
    <property type="term" value="P:regulation of cell shape"/>
    <property type="evidence" value="ECO:0007669"/>
    <property type="project" value="UniProtKB-KW"/>
</dbReference>
<feature type="binding site" evidence="13">
    <location>
        <begin position="154"/>
        <end position="160"/>
    </location>
    <ligand>
        <name>ATP</name>
        <dbReference type="ChEBI" id="CHEBI:30616"/>
    </ligand>
</feature>
<dbReference type="InterPro" id="IPR004101">
    <property type="entry name" value="Mur_ligase_C"/>
</dbReference>